<sequence>MPSFIEPAEPSIPALPTPVSPFLNVLASMSCEDVAGRSVSAHAGRHLIYKRNSRPRPAGVVRVGFGPAHTRRIAREGGFDRVWHQRRDDPMRSPLAEQREFDFGIFLAVFGLACAGCVLLGIAAGASLS</sequence>
<organism evidence="2 3">
    <name type="scientific">Fulvimarina manganoxydans</name>
    <dbReference type="NCBI Taxonomy" id="937218"/>
    <lineage>
        <taxon>Bacteria</taxon>
        <taxon>Pseudomonadati</taxon>
        <taxon>Pseudomonadota</taxon>
        <taxon>Alphaproteobacteria</taxon>
        <taxon>Hyphomicrobiales</taxon>
        <taxon>Aurantimonadaceae</taxon>
        <taxon>Fulvimarina</taxon>
    </lineage>
</organism>
<keyword evidence="1" id="KW-0472">Membrane</keyword>
<dbReference type="STRING" id="937218.SAMN06297251_12750"/>
<reference evidence="2 3" key="1">
    <citation type="submission" date="2017-04" db="EMBL/GenBank/DDBJ databases">
        <authorList>
            <person name="Afonso C.L."/>
            <person name="Miller P.J."/>
            <person name="Scott M.A."/>
            <person name="Spackman E."/>
            <person name="Goraichik I."/>
            <person name="Dimitrov K.M."/>
            <person name="Suarez D.L."/>
            <person name="Swayne D.E."/>
        </authorList>
    </citation>
    <scope>NUCLEOTIDE SEQUENCE [LARGE SCALE GENOMIC DNA]</scope>
    <source>
        <strain evidence="2 3">CGMCC 1.10972</strain>
    </source>
</reference>
<dbReference type="Proteomes" id="UP000192656">
    <property type="component" value="Unassembled WGS sequence"/>
</dbReference>
<feature type="transmembrane region" description="Helical" evidence="1">
    <location>
        <begin position="101"/>
        <end position="126"/>
    </location>
</feature>
<name>A0A1W2EKG5_9HYPH</name>
<gene>
    <name evidence="2" type="ORF">SAMN06297251_12750</name>
</gene>
<keyword evidence="3" id="KW-1185">Reference proteome</keyword>
<evidence type="ECO:0000313" key="2">
    <source>
        <dbReference type="EMBL" id="SMD10219.1"/>
    </source>
</evidence>
<evidence type="ECO:0000256" key="1">
    <source>
        <dbReference type="SAM" id="Phobius"/>
    </source>
</evidence>
<evidence type="ECO:0000313" key="3">
    <source>
        <dbReference type="Proteomes" id="UP000192656"/>
    </source>
</evidence>
<dbReference type="EMBL" id="FWXR01000027">
    <property type="protein sequence ID" value="SMD10219.1"/>
    <property type="molecule type" value="Genomic_DNA"/>
</dbReference>
<protein>
    <submittedName>
        <fullName evidence="2">Uncharacterized protein</fullName>
    </submittedName>
</protein>
<keyword evidence="1" id="KW-0812">Transmembrane</keyword>
<keyword evidence="1" id="KW-1133">Transmembrane helix</keyword>
<accession>A0A1W2EKG5</accession>
<dbReference type="AlphaFoldDB" id="A0A1W2EKG5"/>
<proteinExistence type="predicted"/>